<reference evidence="3 6" key="2">
    <citation type="submission" date="2018-06" db="EMBL/GenBank/DDBJ databases">
        <authorList>
            <consortium name="Pathogen Informatics"/>
            <person name="Doyle S."/>
        </authorList>
    </citation>
    <scope>NUCLEOTIDE SEQUENCE [LARGE SCALE GENOMIC DNA]</scope>
    <source>
        <strain evidence="3 6">NCTC12714</strain>
    </source>
</reference>
<proteinExistence type="predicted"/>
<protein>
    <submittedName>
        <fullName evidence="3">Type I restrictionenzyme (Specificity subunit)</fullName>
    </submittedName>
</protein>
<dbReference type="InterPro" id="IPR044946">
    <property type="entry name" value="Restrct_endonuc_typeI_TRD_sf"/>
</dbReference>
<dbReference type="OrthoDB" id="164285at2"/>
<evidence type="ECO:0000313" key="5">
    <source>
        <dbReference type="Proteomes" id="UP000029922"/>
    </source>
</evidence>
<evidence type="ECO:0000313" key="3">
    <source>
        <dbReference type="EMBL" id="STQ85755.1"/>
    </source>
</evidence>
<evidence type="ECO:0000313" key="4">
    <source>
        <dbReference type="EMBL" id="TLD97981.1"/>
    </source>
</evidence>
<dbReference type="EMBL" id="JRPD02000047">
    <property type="protein sequence ID" value="TLD97981.1"/>
    <property type="molecule type" value="Genomic_DNA"/>
</dbReference>
<keyword evidence="2" id="KW-0238">DNA-binding</keyword>
<gene>
    <name evidence="3" type="primary">hsdS_2</name>
    <name evidence="4" type="ORF">LS73_009565</name>
    <name evidence="3" type="ORF">NCTC12714_00543</name>
</gene>
<evidence type="ECO:0000313" key="6">
    <source>
        <dbReference type="Proteomes" id="UP000255139"/>
    </source>
</evidence>
<organism evidence="3 6">
    <name type="scientific">Helicobacter muridarum</name>
    <dbReference type="NCBI Taxonomy" id="216"/>
    <lineage>
        <taxon>Bacteria</taxon>
        <taxon>Pseudomonadati</taxon>
        <taxon>Campylobacterota</taxon>
        <taxon>Epsilonproteobacteria</taxon>
        <taxon>Campylobacterales</taxon>
        <taxon>Helicobacteraceae</taxon>
        <taxon>Helicobacter</taxon>
    </lineage>
</organism>
<dbReference type="Proteomes" id="UP000029922">
    <property type="component" value="Unassembled WGS sequence"/>
</dbReference>
<name>A0A377PT02_9HELI</name>
<sequence>MINSGITLYGFYDDFNNEGDDFTIAARGEYAGFANFMSERFWAGGLCYPYRSSDKIC</sequence>
<keyword evidence="1" id="KW-0680">Restriction system</keyword>
<accession>A0A377PT02</accession>
<dbReference type="SUPFAM" id="SSF116734">
    <property type="entry name" value="DNA methylase specificity domain"/>
    <property type="match status" value="1"/>
</dbReference>
<dbReference type="Gene3D" id="3.90.220.20">
    <property type="entry name" value="DNA methylase specificity domains"/>
    <property type="match status" value="1"/>
</dbReference>
<reference evidence="4 5" key="1">
    <citation type="journal article" date="2014" name="Genome Announc.">
        <title>Draft genome sequences of eight enterohepatic helicobacter species isolated from both laboratory and wild rodents.</title>
        <authorList>
            <person name="Sheh A."/>
            <person name="Shen Z."/>
            <person name="Fox J.G."/>
        </authorList>
    </citation>
    <scope>NUCLEOTIDE SEQUENCE [LARGE SCALE GENOMIC DNA]</scope>
    <source>
        <strain evidence="4 5">ST1</strain>
    </source>
</reference>
<dbReference type="GO" id="GO:0009307">
    <property type="term" value="P:DNA restriction-modification system"/>
    <property type="evidence" value="ECO:0007669"/>
    <property type="project" value="UniProtKB-KW"/>
</dbReference>
<evidence type="ECO:0000256" key="1">
    <source>
        <dbReference type="ARBA" id="ARBA00022747"/>
    </source>
</evidence>
<evidence type="ECO:0000256" key="2">
    <source>
        <dbReference type="ARBA" id="ARBA00023125"/>
    </source>
</evidence>
<keyword evidence="6" id="KW-1185">Reference proteome</keyword>
<dbReference type="Proteomes" id="UP000255139">
    <property type="component" value="Unassembled WGS sequence"/>
</dbReference>
<dbReference type="AlphaFoldDB" id="A0A377PT02"/>
<dbReference type="EMBL" id="UGJE01000002">
    <property type="protein sequence ID" value="STQ85755.1"/>
    <property type="molecule type" value="Genomic_DNA"/>
</dbReference>
<dbReference type="GO" id="GO:0003677">
    <property type="term" value="F:DNA binding"/>
    <property type="evidence" value="ECO:0007669"/>
    <property type="project" value="UniProtKB-KW"/>
</dbReference>